<dbReference type="InterPro" id="IPR032675">
    <property type="entry name" value="LRR_dom_sf"/>
</dbReference>
<gene>
    <name evidence="1" type="ORF">AAF712_004605</name>
</gene>
<accession>A0ABR3A2M9</accession>
<dbReference type="Gene3D" id="1.20.1280.50">
    <property type="match status" value="1"/>
</dbReference>
<protein>
    <recommendedName>
        <fullName evidence="3">F-box domain-containing protein</fullName>
    </recommendedName>
</protein>
<evidence type="ECO:0000313" key="1">
    <source>
        <dbReference type="EMBL" id="KAL0068220.1"/>
    </source>
</evidence>
<name>A0ABR3A2M9_9AGAR</name>
<proteinExistence type="predicted"/>
<reference evidence="1 2" key="1">
    <citation type="submission" date="2024-05" db="EMBL/GenBank/DDBJ databases">
        <title>A draft genome resource for the thread blight pathogen Marasmius tenuissimus strain MS-2.</title>
        <authorList>
            <person name="Yulfo-Soto G.E."/>
            <person name="Baruah I.K."/>
            <person name="Amoako-Attah I."/>
            <person name="Bukari Y."/>
            <person name="Meinhardt L.W."/>
            <person name="Bailey B.A."/>
            <person name="Cohen S.P."/>
        </authorList>
    </citation>
    <scope>NUCLEOTIDE SEQUENCE [LARGE SCALE GENOMIC DNA]</scope>
    <source>
        <strain evidence="1 2">MS-2</strain>
    </source>
</reference>
<comment type="caution">
    <text evidence="1">The sequence shown here is derived from an EMBL/GenBank/DDBJ whole genome shotgun (WGS) entry which is preliminary data.</text>
</comment>
<dbReference type="Proteomes" id="UP001437256">
    <property type="component" value="Unassembled WGS sequence"/>
</dbReference>
<dbReference type="EMBL" id="JBBXMP010000019">
    <property type="protein sequence ID" value="KAL0068220.1"/>
    <property type="molecule type" value="Genomic_DNA"/>
</dbReference>
<evidence type="ECO:0000313" key="2">
    <source>
        <dbReference type="Proteomes" id="UP001437256"/>
    </source>
</evidence>
<evidence type="ECO:0008006" key="3">
    <source>
        <dbReference type="Google" id="ProtNLM"/>
    </source>
</evidence>
<sequence length="538" mass="61730">MSSTQISQLNKTELQEKGEILDGLILQLESDLAQARIDREMVRRSLNAIVNSHAAWSKLPNEILAKVFQHCVDADTGGHALSGWAAPWMLARICQRWREVVVSTPMLWNIIRIRTKHNCHNPLKMVEIWIERSRPLLISCLVIFDGCHADDETQFETAIFHLLLHSYARWRHLHIRFIGGPLRRPDRADLYYALLVNSHHLPLLESIHIHINALDTHLDAQRKFEWTAPKLWDASIRVAVEPLPLTLPSPSSWSQLQALEWTTEGPPYEFLKAISTLPHLQILSISIALAQTHIEQWESPPSMVILSTLHRLQLDDYANRIGQIISFLYIPNLTDLSILGTSSDGDRNTLHLIADLQRRSSCRLERLNVPCRTLDIPDLMNSAARLPTIQELHLLFPHEDCGADAIRGLLKIDIFPELRALHLVINPTPLMTTFLQNVVEVVHARRQRILNRQMTCLSLLSIDTIKYHGPPKPSPQANTRPFQQLLELQAEGLQLLGRIVDGRWCSPHPESILWDLEQHERRRARFGYSDWLVNEWGD</sequence>
<organism evidence="1 2">
    <name type="scientific">Marasmius tenuissimus</name>
    <dbReference type="NCBI Taxonomy" id="585030"/>
    <lineage>
        <taxon>Eukaryota</taxon>
        <taxon>Fungi</taxon>
        <taxon>Dikarya</taxon>
        <taxon>Basidiomycota</taxon>
        <taxon>Agaricomycotina</taxon>
        <taxon>Agaricomycetes</taxon>
        <taxon>Agaricomycetidae</taxon>
        <taxon>Agaricales</taxon>
        <taxon>Marasmiineae</taxon>
        <taxon>Marasmiaceae</taxon>
        <taxon>Marasmius</taxon>
    </lineage>
</organism>
<keyword evidence="2" id="KW-1185">Reference proteome</keyword>
<dbReference type="Gene3D" id="3.80.10.10">
    <property type="entry name" value="Ribonuclease Inhibitor"/>
    <property type="match status" value="1"/>
</dbReference>
<dbReference type="SUPFAM" id="SSF52047">
    <property type="entry name" value="RNI-like"/>
    <property type="match status" value="1"/>
</dbReference>